<dbReference type="AlphaFoldDB" id="A0A165H4B6"/>
<dbReference type="PANTHER" id="PTHR15414:SF0">
    <property type="entry name" value="ENDOPLASMIC RETICULUM LECTIN 1"/>
    <property type="match status" value="1"/>
</dbReference>
<dbReference type="GO" id="GO:0030968">
    <property type="term" value="P:endoplasmic reticulum unfolded protein response"/>
    <property type="evidence" value="ECO:0007669"/>
    <property type="project" value="InterPro"/>
</dbReference>
<evidence type="ECO:0000256" key="5">
    <source>
        <dbReference type="ARBA" id="ARBA00022734"/>
    </source>
</evidence>
<dbReference type="GO" id="GO:0005788">
    <property type="term" value="C:endoplasmic reticulum lumen"/>
    <property type="evidence" value="ECO:0007669"/>
    <property type="project" value="TreeGrafter"/>
</dbReference>
<evidence type="ECO:0000256" key="7">
    <source>
        <dbReference type="ARBA" id="ARBA00023157"/>
    </source>
</evidence>
<evidence type="ECO:0000256" key="4">
    <source>
        <dbReference type="ARBA" id="ARBA00022729"/>
    </source>
</evidence>
<evidence type="ECO:0000259" key="10">
    <source>
        <dbReference type="PROSITE" id="PS51914"/>
    </source>
</evidence>
<dbReference type="Pfam" id="PF07915">
    <property type="entry name" value="PRKCSH"/>
    <property type="match status" value="1"/>
</dbReference>
<evidence type="ECO:0000256" key="9">
    <source>
        <dbReference type="SAM" id="SignalP"/>
    </source>
</evidence>
<organism evidence="11 12">
    <name type="scientific">Laetiporus sulphureus 93-53</name>
    <dbReference type="NCBI Taxonomy" id="1314785"/>
    <lineage>
        <taxon>Eukaryota</taxon>
        <taxon>Fungi</taxon>
        <taxon>Dikarya</taxon>
        <taxon>Basidiomycota</taxon>
        <taxon>Agaricomycotina</taxon>
        <taxon>Agaricomycetes</taxon>
        <taxon>Polyporales</taxon>
        <taxon>Laetiporus</taxon>
    </lineage>
</organism>
<feature type="domain" description="MRH" evidence="10">
    <location>
        <begin position="158"/>
        <end position="300"/>
    </location>
</feature>
<keyword evidence="7" id="KW-1015">Disulfide bond</keyword>
<dbReference type="STRING" id="1314785.A0A165H4B6"/>
<dbReference type="PANTHER" id="PTHR15414">
    <property type="entry name" value="OS-9-RELATED"/>
    <property type="match status" value="1"/>
</dbReference>
<dbReference type="OrthoDB" id="448954at2759"/>
<dbReference type="InterPro" id="IPR044865">
    <property type="entry name" value="MRH_dom"/>
</dbReference>
<evidence type="ECO:0000256" key="6">
    <source>
        <dbReference type="ARBA" id="ARBA00022824"/>
    </source>
</evidence>
<dbReference type="Gene3D" id="2.70.130.10">
    <property type="entry name" value="Mannose-6-phosphate receptor binding domain"/>
    <property type="match status" value="1"/>
</dbReference>
<evidence type="ECO:0000256" key="3">
    <source>
        <dbReference type="ARBA" id="ARBA00018727"/>
    </source>
</evidence>
<name>A0A165H4B6_9APHY</name>
<dbReference type="GO" id="GO:0030246">
    <property type="term" value="F:carbohydrate binding"/>
    <property type="evidence" value="ECO:0007669"/>
    <property type="project" value="UniProtKB-KW"/>
</dbReference>
<feature type="signal peptide" evidence="9">
    <location>
        <begin position="1"/>
        <end position="21"/>
    </location>
</feature>
<feature type="chain" id="PRO_5007858511" description="Protein OS-9 homolog" evidence="9">
    <location>
        <begin position="22"/>
        <end position="471"/>
    </location>
</feature>
<evidence type="ECO:0000256" key="1">
    <source>
        <dbReference type="ARBA" id="ARBA00004367"/>
    </source>
</evidence>
<reference evidence="11 12" key="1">
    <citation type="journal article" date="2016" name="Mol. Biol. Evol.">
        <title>Comparative Genomics of Early-Diverging Mushroom-Forming Fungi Provides Insights into the Origins of Lignocellulose Decay Capabilities.</title>
        <authorList>
            <person name="Nagy L.G."/>
            <person name="Riley R."/>
            <person name="Tritt A."/>
            <person name="Adam C."/>
            <person name="Daum C."/>
            <person name="Floudas D."/>
            <person name="Sun H."/>
            <person name="Yadav J.S."/>
            <person name="Pangilinan J."/>
            <person name="Larsson K.H."/>
            <person name="Matsuura K."/>
            <person name="Barry K."/>
            <person name="Labutti K."/>
            <person name="Kuo R."/>
            <person name="Ohm R.A."/>
            <person name="Bhattacharya S.S."/>
            <person name="Shirouzu T."/>
            <person name="Yoshinaga Y."/>
            <person name="Martin F.M."/>
            <person name="Grigoriev I.V."/>
            <person name="Hibbett D.S."/>
        </authorList>
    </citation>
    <scope>NUCLEOTIDE SEQUENCE [LARGE SCALE GENOMIC DNA]</scope>
    <source>
        <strain evidence="11 12">93-53</strain>
    </source>
</reference>
<keyword evidence="5" id="KW-0430">Lectin</keyword>
<keyword evidence="12" id="KW-1185">Reference proteome</keyword>
<dbReference type="InterPro" id="IPR012913">
    <property type="entry name" value="OS9-like_dom"/>
</dbReference>
<dbReference type="GeneID" id="63824840"/>
<gene>
    <name evidence="11" type="ORF">LAESUDRAFT_720423</name>
</gene>
<evidence type="ECO:0000256" key="2">
    <source>
        <dbReference type="ARBA" id="ARBA00009918"/>
    </source>
</evidence>
<dbReference type="Proteomes" id="UP000076871">
    <property type="component" value="Unassembled WGS sequence"/>
</dbReference>
<comment type="similarity">
    <text evidence="2">Belongs to the OS-9 family.</text>
</comment>
<proteinExistence type="inferred from homology"/>
<dbReference type="EMBL" id="KV427607">
    <property type="protein sequence ID" value="KZT11225.1"/>
    <property type="molecule type" value="Genomic_DNA"/>
</dbReference>
<comment type="subcellular location">
    <subcellularLocation>
        <location evidence="1">Endoplasmic reticulum membrane</location>
        <topology evidence="1">Peripheral membrane protein</topology>
        <orientation evidence="1">Lumenal side</orientation>
    </subcellularLocation>
</comment>
<dbReference type="SUPFAM" id="SSF50911">
    <property type="entry name" value="Mannose 6-phosphate receptor domain"/>
    <property type="match status" value="1"/>
</dbReference>
<dbReference type="GO" id="GO:0005789">
    <property type="term" value="C:endoplasmic reticulum membrane"/>
    <property type="evidence" value="ECO:0007669"/>
    <property type="project" value="UniProtKB-SubCell"/>
</dbReference>
<feature type="region of interest" description="Disordered" evidence="8">
    <location>
        <begin position="126"/>
        <end position="146"/>
    </location>
</feature>
<dbReference type="RefSeq" id="XP_040768965.1">
    <property type="nucleotide sequence ID" value="XM_040907811.1"/>
</dbReference>
<dbReference type="InterPro" id="IPR009011">
    <property type="entry name" value="Man6P_isomerase_rcpt-bd_dom_sf"/>
</dbReference>
<dbReference type="InParanoid" id="A0A165H4B6"/>
<protein>
    <recommendedName>
        <fullName evidence="3">Protein OS-9 homolog</fullName>
    </recommendedName>
</protein>
<keyword evidence="4 9" id="KW-0732">Signal</keyword>
<sequence length="471" mass="52602">MRPHPTALCLVPLSICLFVEARLHHSLVPEDPYASPKYRVTYLNGQPVLNETAQRWLLEGLQGGELEFLGQPWKDAQMKQPPLKSIEGGSEQETVSAPALASSYASNYTLEQIKLGPKMSYLCLIPPPSEENNPNISDDSTTDTTPAHSWSLLQPLTGTCLYHKQGWFTYSYCHNSHVRQFHELPHQHPHRLGEYKPQEDTEWEAYTLGRAPPQLEPGADLTVAEEAAVAANLELAKGAGSHYLVQRWGDGTYCEKTGQKREVEVQFHCSMTMTDTILFVKETQTCHYVLHIATPRLCGVPGFKSRHDSREETYIRCREILDAEEYEQADRALPPAGQPLKKPKRVKPVIAPPPLENSDVDGKPSGKTLGDPLRRALEQFLTRNHLKGGVAPEIVIEEFEDGDGDLVIEFVEADVMLDGEDEETITLAGESLADLLRAAGYDIKSGAEKSKKKTKEREDSDGAKDQRRDEL</sequence>
<evidence type="ECO:0000313" key="12">
    <source>
        <dbReference type="Proteomes" id="UP000076871"/>
    </source>
</evidence>
<keyword evidence="6" id="KW-0256">Endoplasmic reticulum</keyword>
<dbReference type="PROSITE" id="PS51914">
    <property type="entry name" value="MRH"/>
    <property type="match status" value="1"/>
</dbReference>
<dbReference type="InterPro" id="IPR045149">
    <property type="entry name" value="OS-9-like"/>
</dbReference>
<evidence type="ECO:0000256" key="8">
    <source>
        <dbReference type="SAM" id="MobiDB-lite"/>
    </source>
</evidence>
<feature type="region of interest" description="Disordered" evidence="8">
    <location>
        <begin position="331"/>
        <end position="368"/>
    </location>
</feature>
<feature type="region of interest" description="Disordered" evidence="8">
    <location>
        <begin position="446"/>
        <end position="471"/>
    </location>
</feature>
<accession>A0A165H4B6</accession>
<evidence type="ECO:0000313" key="11">
    <source>
        <dbReference type="EMBL" id="KZT11225.1"/>
    </source>
</evidence>
<dbReference type="GO" id="GO:0030970">
    <property type="term" value="P:retrograde protein transport, ER to cytosol"/>
    <property type="evidence" value="ECO:0007669"/>
    <property type="project" value="TreeGrafter"/>
</dbReference>